<evidence type="ECO:0000256" key="3">
    <source>
        <dbReference type="ARBA" id="ARBA00022685"/>
    </source>
</evidence>
<dbReference type="Pfam" id="PF16470">
    <property type="entry name" value="S8_pro-domain"/>
    <property type="match status" value="1"/>
</dbReference>
<evidence type="ECO:0000259" key="17">
    <source>
        <dbReference type="PROSITE" id="PS51829"/>
    </source>
</evidence>
<dbReference type="PANTHER" id="PTHR42884">
    <property type="entry name" value="PROPROTEIN CONVERTASE SUBTILISIN/KEXIN-RELATED"/>
    <property type="match status" value="1"/>
</dbReference>
<dbReference type="InterPro" id="IPR000209">
    <property type="entry name" value="Peptidase_S8/S53_dom"/>
</dbReference>
<dbReference type="PRINTS" id="PR00723">
    <property type="entry name" value="SUBTILISIN"/>
</dbReference>
<keyword evidence="10" id="KW-0865">Zymogen</keyword>
<dbReference type="InterPro" id="IPR034182">
    <property type="entry name" value="Kexin/furin"/>
</dbReference>
<dbReference type="InterPro" id="IPR032815">
    <property type="entry name" value="S8_pro-domain"/>
</dbReference>
<dbReference type="PROSITE" id="PS00137">
    <property type="entry name" value="SUBTILASE_HIS"/>
    <property type="match status" value="1"/>
</dbReference>
<dbReference type="PROSITE" id="PS51829">
    <property type="entry name" value="P_HOMO_B"/>
    <property type="match status" value="1"/>
</dbReference>
<evidence type="ECO:0000256" key="11">
    <source>
        <dbReference type="ARBA" id="ARBA00023180"/>
    </source>
</evidence>
<dbReference type="OrthoDB" id="300641at2759"/>
<dbReference type="CDD" id="cd04059">
    <property type="entry name" value="Peptidases_S8_Protein_convertases_Kexins_Furin-like"/>
    <property type="match status" value="1"/>
</dbReference>
<dbReference type="AlphaFoldDB" id="A0A9D3SHR8"/>
<feature type="compositionally biased region" description="Basic and acidic residues" evidence="14">
    <location>
        <begin position="194"/>
        <end position="206"/>
    </location>
</feature>
<evidence type="ECO:0000256" key="14">
    <source>
        <dbReference type="SAM" id="MobiDB-lite"/>
    </source>
</evidence>
<accession>A0A9D3SHR8</accession>
<evidence type="ECO:0000256" key="9">
    <source>
        <dbReference type="ARBA" id="ARBA00023136"/>
    </source>
</evidence>
<evidence type="ECO:0000256" key="16">
    <source>
        <dbReference type="SAM" id="SignalP"/>
    </source>
</evidence>
<keyword evidence="3" id="KW-0165">Cleavage on pair of basic residues</keyword>
<dbReference type="Gene3D" id="3.40.50.200">
    <property type="entry name" value="Peptidase S8/S53 domain"/>
    <property type="match status" value="1"/>
</dbReference>
<dbReference type="PANTHER" id="PTHR42884:SF28">
    <property type="entry name" value="PROPROTEIN CONVERTASE SUBTILISIN_KEXIN TYPE 7"/>
    <property type="match status" value="1"/>
</dbReference>
<keyword evidence="7 13" id="KW-0720">Serine protease</keyword>
<dbReference type="GO" id="GO:0000139">
    <property type="term" value="C:Golgi membrane"/>
    <property type="evidence" value="ECO:0007669"/>
    <property type="project" value="TreeGrafter"/>
</dbReference>
<dbReference type="FunFam" id="2.60.120.260:FF:000026">
    <property type="entry name" value="proprotein convertase subtilisin/kexin type 7"/>
    <property type="match status" value="1"/>
</dbReference>
<proteinExistence type="inferred from homology"/>
<dbReference type="InterPro" id="IPR022398">
    <property type="entry name" value="Peptidase_S8_His-AS"/>
</dbReference>
<dbReference type="SUPFAM" id="SSF52743">
    <property type="entry name" value="Subtilisin-like"/>
    <property type="match status" value="1"/>
</dbReference>
<evidence type="ECO:0000256" key="12">
    <source>
        <dbReference type="PIRSR" id="PIRSR615500-1"/>
    </source>
</evidence>
<dbReference type="EMBL" id="JAHKSW010000020">
    <property type="protein sequence ID" value="KAG7319519.1"/>
    <property type="molecule type" value="Genomic_DNA"/>
</dbReference>
<dbReference type="Gene3D" id="3.30.70.850">
    <property type="entry name" value="Peptidase S8, pro-domain"/>
    <property type="match status" value="1"/>
</dbReference>
<evidence type="ECO:0000256" key="4">
    <source>
        <dbReference type="ARBA" id="ARBA00022692"/>
    </source>
</evidence>
<keyword evidence="11" id="KW-0325">Glycoprotein</keyword>
<gene>
    <name evidence="18" type="ORF">KOW79_016662</name>
</gene>
<dbReference type="GO" id="GO:0004252">
    <property type="term" value="F:serine-type endopeptidase activity"/>
    <property type="evidence" value="ECO:0007669"/>
    <property type="project" value="UniProtKB-UniRule"/>
</dbReference>
<evidence type="ECO:0000256" key="13">
    <source>
        <dbReference type="PROSITE-ProRule" id="PRU01240"/>
    </source>
</evidence>
<evidence type="ECO:0000256" key="6">
    <source>
        <dbReference type="ARBA" id="ARBA00022801"/>
    </source>
</evidence>
<dbReference type="Gene3D" id="2.60.120.260">
    <property type="entry name" value="Galactose-binding domain-like"/>
    <property type="match status" value="1"/>
</dbReference>
<keyword evidence="5 16" id="KW-0732">Signal</keyword>
<feature type="active site" description="Charge relay system" evidence="12 13">
    <location>
        <position position="165"/>
    </location>
</feature>
<evidence type="ECO:0000313" key="18">
    <source>
        <dbReference type="EMBL" id="KAG7319519.1"/>
    </source>
</evidence>
<dbReference type="GO" id="GO:0016485">
    <property type="term" value="P:protein processing"/>
    <property type="evidence" value="ECO:0007669"/>
    <property type="project" value="TreeGrafter"/>
</dbReference>
<feature type="region of interest" description="Disordered" evidence="14">
    <location>
        <begin position="174"/>
        <end position="207"/>
    </location>
</feature>
<dbReference type="InterPro" id="IPR036852">
    <property type="entry name" value="Peptidase_S8/S53_dom_sf"/>
</dbReference>
<name>A0A9D3SHR8_9TELE</name>
<dbReference type="InterPro" id="IPR023828">
    <property type="entry name" value="Peptidase_S8_Ser-AS"/>
</dbReference>
<reference evidence="18 19" key="1">
    <citation type="submission" date="2021-06" db="EMBL/GenBank/DDBJ databases">
        <title>Chromosome-level genome assembly of the red-tail catfish (Hemibagrus wyckioides).</title>
        <authorList>
            <person name="Shao F."/>
        </authorList>
    </citation>
    <scope>NUCLEOTIDE SEQUENCE [LARGE SCALE GENOMIC DNA]</scope>
    <source>
        <strain evidence="18">EC202008001</strain>
        <tissue evidence="18">Blood</tissue>
    </source>
</reference>
<comment type="similarity">
    <text evidence="13">Belongs to the peptidase S8 family.</text>
</comment>
<dbReference type="Pfam" id="PF00082">
    <property type="entry name" value="Peptidase_S8"/>
    <property type="match status" value="1"/>
</dbReference>
<keyword evidence="19" id="KW-1185">Reference proteome</keyword>
<keyword evidence="9 15" id="KW-0472">Membrane</keyword>
<evidence type="ECO:0000313" key="19">
    <source>
        <dbReference type="Proteomes" id="UP000824219"/>
    </source>
</evidence>
<protein>
    <recommendedName>
        <fullName evidence="17">P/Homo B domain-containing protein</fullName>
    </recommendedName>
</protein>
<keyword evidence="8 15" id="KW-1133">Transmembrane helix</keyword>
<keyword evidence="6 13" id="KW-0378">Hydrolase</keyword>
<comment type="subcellular location">
    <subcellularLocation>
        <location evidence="1">Membrane</location>
    </subcellularLocation>
</comment>
<dbReference type="PROSITE" id="PS00138">
    <property type="entry name" value="SUBTILASE_SER"/>
    <property type="match status" value="1"/>
</dbReference>
<feature type="chain" id="PRO_5038778785" description="P/Homo B domain-containing protein" evidence="16">
    <location>
        <begin position="25"/>
        <end position="709"/>
    </location>
</feature>
<dbReference type="InterPro" id="IPR002884">
    <property type="entry name" value="P_dom"/>
</dbReference>
<dbReference type="Proteomes" id="UP000824219">
    <property type="component" value="Linkage Group LG20"/>
</dbReference>
<dbReference type="GO" id="GO:0005802">
    <property type="term" value="C:trans-Golgi network"/>
    <property type="evidence" value="ECO:0007669"/>
    <property type="project" value="TreeGrafter"/>
</dbReference>
<dbReference type="InterPro" id="IPR038466">
    <property type="entry name" value="S8_pro-domain_sf"/>
</dbReference>
<evidence type="ECO:0000256" key="2">
    <source>
        <dbReference type="ARBA" id="ARBA00022670"/>
    </source>
</evidence>
<feature type="domain" description="P/Homo B" evidence="17">
    <location>
        <begin position="458"/>
        <end position="597"/>
    </location>
</feature>
<feature type="signal peptide" evidence="16">
    <location>
        <begin position="1"/>
        <end position="24"/>
    </location>
</feature>
<organism evidence="18 19">
    <name type="scientific">Hemibagrus wyckioides</name>
    <dbReference type="NCBI Taxonomy" id="337641"/>
    <lineage>
        <taxon>Eukaryota</taxon>
        <taxon>Metazoa</taxon>
        <taxon>Chordata</taxon>
        <taxon>Craniata</taxon>
        <taxon>Vertebrata</taxon>
        <taxon>Euteleostomi</taxon>
        <taxon>Actinopterygii</taxon>
        <taxon>Neopterygii</taxon>
        <taxon>Teleostei</taxon>
        <taxon>Ostariophysi</taxon>
        <taxon>Siluriformes</taxon>
        <taxon>Bagridae</taxon>
        <taxon>Hemibagrus</taxon>
    </lineage>
</organism>
<dbReference type="InterPro" id="IPR008979">
    <property type="entry name" value="Galactose-bd-like_sf"/>
</dbReference>
<dbReference type="FunFam" id="3.40.50.200:FF:000005">
    <property type="entry name" value="Proprotein convertase subtilisin/kexin type 7"/>
    <property type="match status" value="1"/>
</dbReference>
<keyword evidence="2 13" id="KW-0645">Protease</keyword>
<evidence type="ECO:0000256" key="10">
    <source>
        <dbReference type="ARBA" id="ARBA00023145"/>
    </source>
</evidence>
<dbReference type="SUPFAM" id="SSF54897">
    <property type="entry name" value="Protease propeptides/inhibitors"/>
    <property type="match status" value="1"/>
</dbReference>
<evidence type="ECO:0000256" key="1">
    <source>
        <dbReference type="ARBA" id="ARBA00004370"/>
    </source>
</evidence>
<dbReference type="Pfam" id="PF01483">
    <property type="entry name" value="P_proprotein"/>
    <property type="match status" value="1"/>
</dbReference>
<evidence type="ECO:0000256" key="15">
    <source>
        <dbReference type="SAM" id="Phobius"/>
    </source>
</evidence>
<dbReference type="PROSITE" id="PS51892">
    <property type="entry name" value="SUBTILASE"/>
    <property type="match status" value="1"/>
</dbReference>
<evidence type="ECO:0000256" key="7">
    <source>
        <dbReference type="ARBA" id="ARBA00022825"/>
    </source>
</evidence>
<dbReference type="InterPro" id="IPR015500">
    <property type="entry name" value="Peptidase_S8_subtilisin-rel"/>
</dbReference>
<feature type="transmembrane region" description="Helical" evidence="15">
    <location>
        <begin position="646"/>
        <end position="663"/>
    </location>
</feature>
<evidence type="ECO:0000256" key="5">
    <source>
        <dbReference type="ARBA" id="ARBA00022729"/>
    </source>
</evidence>
<comment type="caution">
    <text evidence="18">The sequence shown here is derived from an EMBL/GenBank/DDBJ whole genome shotgun (WGS) entry which is preliminary data.</text>
</comment>
<sequence length="709" mass="77671">MASPPFPLFIALLFLTSLPLQSFGLPESPTPSCEPGRSWVVQLSHSSEPHDNSLDDLAKRVALEAGLKSHGQIGQLHGHYLLCQVTDEDEHPPAARQALDTHPHVVWHSQENVLRRSKRSLIFNDPKYPSQWHLHNDVRQGMDINVTGVWERNITGTGVTVVVVDDGLQHTLEDIQPNYSPEGSYDLNSNDPDPMPHPDSHSDNHHGTRCAGEIAAVPNNSFCAVGVAYGSKVAGIRVLDGPLTDSMEAVAFNKHYQVNDVYSCSWGPDDDGRTVDGPHPLGQAALKHGVLAGRRGFGSIFVVASGNGGLFNDNCNYDGYANSIYTVTIGAVDENGKMPFYAEECASMLAVTFSSGGRQLRSIVTSDWSLQEGTGCTEGHTGTSAAAPLAAGMVALMLQVRPCLTWRDVQHIITYTATQYDTDVDWETNGAGFHHSHKHGFGLLNAWRLVNTAKVWETVPLLASYQSPVLREGEMIPAYPNKLNLTWNVTAADLKQSGIRTLEHVAVTVTITHPRRGDVEIVLVCPSGMTSLIGAKRALDTDASGFTDWTFSTVRCWGEQAVGQYSLHVTDHVTADSTYSLGTLKHWKLTLYGSEMSFEEVLSRQSLVEEAMSGQYLNSNFSIPCPPGLDIPPEVEIPFTSNSFKILLLVGCFALCWSLYYILEMMLTHIHWHGLRRGSSTAKDGQFLEMQPLTDLEAKMPLIGNDDDT</sequence>
<dbReference type="SUPFAM" id="SSF49785">
    <property type="entry name" value="Galactose-binding domain-like"/>
    <property type="match status" value="1"/>
</dbReference>
<evidence type="ECO:0000256" key="8">
    <source>
        <dbReference type="ARBA" id="ARBA00022989"/>
    </source>
</evidence>
<feature type="active site" description="Charge relay system" evidence="12 13">
    <location>
        <position position="384"/>
    </location>
</feature>
<feature type="active site" description="Charge relay system" evidence="12 13">
    <location>
        <position position="206"/>
    </location>
</feature>
<keyword evidence="4 15" id="KW-0812">Transmembrane</keyword>